<comment type="caution">
    <text evidence="4">The sequence shown here is derived from an EMBL/GenBank/DDBJ whole genome shotgun (WGS) entry which is preliminary data.</text>
</comment>
<accession>A0A2A4IYJ6</accession>
<evidence type="ECO:0000259" key="3">
    <source>
        <dbReference type="PROSITE" id="PS50157"/>
    </source>
</evidence>
<keyword evidence="1" id="KW-0479">Metal-binding</keyword>
<proteinExistence type="predicted"/>
<dbReference type="PROSITE" id="PS00028">
    <property type="entry name" value="ZINC_FINGER_C2H2_1"/>
    <property type="match status" value="1"/>
</dbReference>
<dbReference type="Pfam" id="PF00096">
    <property type="entry name" value="zf-C2H2"/>
    <property type="match status" value="2"/>
</dbReference>
<organism evidence="4">
    <name type="scientific">Heliothis virescens</name>
    <name type="common">Tobacco budworm moth</name>
    <dbReference type="NCBI Taxonomy" id="7102"/>
    <lineage>
        <taxon>Eukaryota</taxon>
        <taxon>Metazoa</taxon>
        <taxon>Ecdysozoa</taxon>
        <taxon>Arthropoda</taxon>
        <taxon>Hexapoda</taxon>
        <taxon>Insecta</taxon>
        <taxon>Pterygota</taxon>
        <taxon>Neoptera</taxon>
        <taxon>Endopterygota</taxon>
        <taxon>Lepidoptera</taxon>
        <taxon>Glossata</taxon>
        <taxon>Ditrysia</taxon>
        <taxon>Noctuoidea</taxon>
        <taxon>Noctuidae</taxon>
        <taxon>Heliothinae</taxon>
        <taxon>Heliothis</taxon>
    </lineage>
</organism>
<dbReference type="GO" id="GO:0008270">
    <property type="term" value="F:zinc ion binding"/>
    <property type="evidence" value="ECO:0007669"/>
    <property type="project" value="UniProtKB-KW"/>
</dbReference>
<keyword evidence="1" id="KW-0863">Zinc-finger</keyword>
<dbReference type="AlphaFoldDB" id="A0A2A4IYJ6"/>
<dbReference type="SUPFAM" id="SSF57667">
    <property type="entry name" value="beta-beta-alpha zinc fingers"/>
    <property type="match status" value="1"/>
</dbReference>
<feature type="compositionally biased region" description="Low complexity" evidence="2">
    <location>
        <begin position="222"/>
        <end position="243"/>
    </location>
</feature>
<feature type="region of interest" description="Disordered" evidence="2">
    <location>
        <begin position="176"/>
        <end position="257"/>
    </location>
</feature>
<dbReference type="SMART" id="SM00355">
    <property type="entry name" value="ZnF_C2H2"/>
    <property type="match status" value="2"/>
</dbReference>
<evidence type="ECO:0000256" key="1">
    <source>
        <dbReference type="PROSITE-ProRule" id="PRU00042"/>
    </source>
</evidence>
<feature type="compositionally biased region" description="Polar residues" evidence="2">
    <location>
        <begin position="189"/>
        <end position="202"/>
    </location>
</feature>
<feature type="compositionally biased region" description="Low complexity" evidence="2">
    <location>
        <begin position="30"/>
        <end position="41"/>
    </location>
</feature>
<gene>
    <name evidence="4" type="ORF">B5V51_10574</name>
</gene>
<dbReference type="EMBL" id="NWSH01005026">
    <property type="protein sequence ID" value="PCG64488.1"/>
    <property type="molecule type" value="Genomic_DNA"/>
</dbReference>
<evidence type="ECO:0000256" key="2">
    <source>
        <dbReference type="SAM" id="MobiDB-lite"/>
    </source>
</evidence>
<sequence length="311" mass="34633">MANKILFEEDISEKKDKNIKIVQEHTNQENNIQDKNNLDNNEQNDRQTETTVTTNEKITEKPLNTTHDNDNYEVDDNTVNISNVIQESSTNNTSTPSPAHSNNLATAIPEVPVEQSGTITPSSAEGPTMKVKKKSELELLGVDVEATEECDTQFDAFGADRQICRKYKLRKMEQQVSYKEPGNLPLRRPTSSPVKRPTSSAPKRTTNSSRKRKTSSSRKRTPSSTSKRTTSSASKRTPSTASKHPTSSEVPPDEPPSLTCPTCEYAFDSLRGLKVHVRSHGVTTREYTCSICSENFKNNADLLAHKSFSDN</sequence>
<protein>
    <recommendedName>
        <fullName evidence="3">C2H2-type domain-containing protein</fullName>
    </recommendedName>
</protein>
<dbReference type="PROSITE" id="PS50157">
    <property type="entry name" value="ZINC_FINGER_C2H2_2"/>
    <property type="match status" value="2"/>
</dbReference>
<feature type="domain" description="C2H2-type" evidence="3">
    <location>
        <begin position="258"/>
        <end position="280"/>
    </location>
</feature>
<keyword evidence="1" id="KW-0862">Zinc</keyword>
<feature type="compositionally biased region" description="Basic residues" evidence="2">
    <location>
        <begin position="209"/>
        <end position="221"/>
    </location>
</feature>
<dbReference type="InterPro" id="IPR036236">
    <property type="entry name" value="Znf_C2H2_sf"/>
</dbReference>
<feature type="region of interest" description="Disordered" evidence="2">
    <location>
        <begin position="1"/>
        <end position="73"/>
    </location>
</feature>
<feature type="domain" description="C2H2-type" evidence="3">
    <location>
        <begin position="287"/>
        <end position="311"/>
    </location>
</feature>
<reference evidence="4" key="1">
    <citation type="submission" date="2017-09" db="EMBL/GenBank/DDBJ databases">
        <title>Contemporary evolution of a Lepidopteran species, Heliothis virescens, in response to modern agricultural practices.</title>
        <authorList>
            <person name="Fritz M.L."/>
            <person name="Deyonke A.M."/>
            <person name="Papanicolaou A."/>
            <person name="Micinski S."/>
            <person name="Westbrook J."/>
            <person name="Gould F."/>
        </authorList>
    </citation>
    <scope>NUCLEOTIDE SEQUENCE [LARGE SCALE GENOMIC DNA]</scope>
    <source>
        <strain evidence="4">HvINT-</strain>
        <tissue evidence="4">Whole body</tissue>
    </source>
</reference>
<dbReference type="Gene3D" id="3.30.160.60">
    <property type="entry name" value="Classic Zinc Finger"/>
    <property type="match status" value="1"/>
</dbReference>
<feature type="compositionally biased region" description="Basic and acidic residues" evidence="2">
    <location>
        <begin position="12"/>
        <end position="27"/>
    </location>
</feature>
<name>A0A2A4IYJ6_HELVI</name>
<evidence type="ECO:0000313" key="4">
    <source>
        <dbReference type="EMBL" id="PCG64488.1"/>
    </source>
</evidence>
<dbReference type="InterPro" id="IPR013087">
    <property type="entry name" value="Znf_C2H2_type"/>
</dbReference>